<dbReference type="AlphaFoldDB" id="A0A9P5PEJ8"/>
<organism evidence="1 2">
    <name type="scientific">Rhodocollybia butyracea</name>
    <dbReference type="NCBI Taxonomy" id="206335"/>
    <lineage>
        <taxon>Eukaryota</taxon>
        <taxon>Fungi</taxon>
        <taxon>Dikarya</taxon>
        <taxon>Basidiomycota</taxon>
        <taxon>Agaricomycotina</taxon>
        <taxon>Agaricomycetes</taxon>
        <taxon>Agaricomycetidae</taxon>
        <taxon>Agaricales</taxon>
        <taxon>Marasmiineae</taxon>
        <taxon>Omphalotaceae</taxon>
        <taxon>Rhodocollybia</taxon>
    </lineage>
</organism>
<dbReference type="OrthoDB" id="2900645at2759"/>
<dbReference type="Proteomes" id="UP000772434">
    <property type="component" value="Unassembled WGS sequence"/>
</dbReference>
<evidence type="ECO:0000313" key="1">
    <source>
        <dbReference type="EMBL" id="KAF9064229.1"/>
    </source>
</evidence>
<protein>
    <recommendedName>
        <fullName evidence="3">ABM domain-containing protein</fullName>
    </recommendedName>
</protein>
<evidence type="ECO:0008006" key="3">
    <source>
        <dbReference type="Google" id="ProtNLM"/>
    </source>
</evidence>
<gene>
    <name evidence="1" type="ORF">BDP27DRAFT_1367367</name>
</gene>
<keyword evidence="2" id="KW-1185">Reference proteome</keyword>
<dbReference type="EMBL" id="JADNRY010000128">
    <property type="protein sequence ID" value="KAF9064229.1"/>
    <property type="molecule type" value="Genomic_DNA"/>
</dbReference>
<sequence>MDSCITTSAPHHGFMLYILVTIDPSRIDEYLEHLRPIHKAVSSEPDCTLSTVSVSRETGEIRLTQSWNRDRKWFSEVCSSEERILSAFTAAIQPMWTKPRTVEFQERLGRNGSFTELGSNIPISLPQMKSTVHQRNEYLEHLRLIHKAVSEPNCTLFTETGEIRLTQSWNRDRKWFSEVQAKREYFQPFTAATQPMWTNPRTVEFQGRLGAEWKFHRAR</sequence>
<dbReference type="SUPFAM" id="SSF54909">
    <property type="entry name" value="Dimeric alpha+beta barrel"/>
    <property type="match status" value="1"/>
</dbReference>
<accession>A0A9P5PEJ8</accession>
<proteinExistence type="predicted"/>
<dbReference type="InterPro" id="IPR011008">
    <property type="entry name" value="Dimeric_a/b-barrel"/>
</dbReference>
<dbReference type="Gene3D" id="3.30.70.100">
    <property type="match status" value="1"/>
</dbReference>
<name>A0A9P5PEJ8_9AGAR</name>
<reference evidence="1" key="1">
    <citation type="submission" date="2020-11" db="EMBL/GenBank/DDBJ databases">
        <authorList>
            <consortium name="DOE Joint Genome Institute"/>
            <person name="Ahrendt S."/>
            <person name="Riley R."/>
            <person name="Andreopoulos W."/>
            <person name="Labutti K."/>
            <person name="Pangilinan J."/>
            <person name="Ruiz-Duenas F.J."/>
            <person name="Barrasa J.M."/>
            <person name="Sanchez-Garcia M."/>
            <person name="Camarero S."/>
            <person name="Miyauchi S."/>
            <person name="Serrano A."/>
            <person name="Linde D."/>
            <person name="Babiker R."/>
            <person name="Drula E."/>
            <person name="Ayuso-Fernandez I."/>
            <person name="Pacheco R."/>
            <person name="Padilla G."/>
            <person name="Ferreira P."/>
            <person name="Barriuso J."/>
            <person name="Kellner H."/>
            <person name="Castanera R."/>
            <person name="Alfaro M."/>
            <person name="Ramirez L."/>
            <person name="Pisabarro A.G."/>
            <person name="Kuo A."/>
            <person name="Tritt A."/>
            <person name="Lipzen A."/>
            <person name="He G."/>
            <person name="Yan M."/>
            <person name="Ng V."/>
            <person name="Cullen D."/>
            <person name="Martin F."/>
            <person name="Rosso M.-N."/>
            <person name="Henrissat B."/>
            <person name="Hibbett D."/>
            <person name="Martinez A.T."/>
            <person name="Grigoriev I.V."/>
        </authorList>
    </citation>
    <scope>NUCLEOTIDE SEQUENCE</scope>
    <source>
        <strain evidence="1">AH 40177</strain>
    </source>
</reference>
<evidence type="ECO:0000313" key="2">
    <source>
        <dbReference type="Proteomes" id="UP000772434"/>
    </source>
</evidence>
<comment type="caution">
    <text evidence="1">The sequence shown here is derived from an EMBL/GenBank/DDBJ whole genome shotgun (WGS) entry which is preliminary data.</text>
</comment>